<keyword evidence="5" id="KW-0858">Xylan degradation</keyword>
<dbReference type="InterPro" id="IPR008964">
    <property type="entry name" value="Invasin/intimin_cell_adhesion"/>
</dbReference>
<evidence type="ECO:0000256" key="1">
    <source>
        <dbReference type="ARBA" id="ARBA00022737"/>
    </source>
</evidence>
<dbReference type="Pfam" id="PF00395">
    <property type="entry name" value="SLH"/>
    <property type="match status" value="3"/>
</dbReference>
<dbReference type="EC" id="3.2.1.8" evidence="5"/>
<dbReference type="InterPro" id="IPR001119">
    <property type="entry name" value="SLH_dom"/>
</dbReference>
<dbReference type="Proteomes" id="UP000233534">
    <property type="component" value="Chromosome"/>
</dbReference>
<dbReference type="InterPro" id="IPR051465">
    <property type="entry name" value="Cell_Envelope_Struct_Comp"/>
</dbReference>
<keyword evidence="2" id="KW-0732">Signal</keyword>
<organism evidence="5 6">
    <name type="scientific">Acetivibrio saccincola</name>
    <dbReference type="NCBI Taxonomy" id="1677857"/>
    <lineage>
        <taxon>Bacteria</taxon>
        <taxon>Bacillati</taxon>
        <taxon>Bacillota</taxon>
        <taxon>Clostridia</taxon>
        <taxon>Eubacteriales</taxon>
        <taxon>Oscillospiraceae</taxon>
        <taxon>Acetivibrio</taxon>
    </lineage>
</organism>
<feature type="chain" id="PRO_5039275655" evidence="2">
    <location>
        <begin position="26"/>
        <end position="877"/>
    </location>
</feature>
<name>A0A2K9ELN6_9FIRM</name>
<dbReference type="SMART" id="SM00635">
    <property type="entry name" value="BID_2"/>
    <property type="match status" value="2"/>
</dbReference>
<keyword evidence="5" id="KW-0326">Glycosidase</keyword>
<protein>
    <submittedName>
        <fullName evidence="5">Endo-1,4-beta-xylanase A</fullName>
        <ecNumber evidence="5">3.2.1.8</ecNumber>
    </submittedName>
</protein>
<dbReference type="SMART" id="SM00327">
    <property type="entry name" value="VWA"/>
    <property type="match status" value="1"/>
</dbReference>
<dbReference type="CDD" id="cd00198">
    <property type="entry name" value="vWFA"/>
    <property type="match status" value="1"/>
</dbReference>
<dbReference type="AlphaFoldDB" id="A0A2K9ELN6"/>
<keyword evidence="5" id="KW-0624">Polysaccharide degradation</keyword>
<feature type="signal peptide" evidence="2">
    <location>
        <begin position="1"/>
        <end position="25"/>
    </location>
</feature>
<dbReference type="Gene3D" id="2.60.40.1080">
    <property type="match status" value="3"/>
</dbReference>
<sequence>MKRNFKVLFSIITVIAVLMSSLSGMTVSGSQNKLKEKVDLAFVIDTTGSMGPYIDNVKRNISDFAVYLEEKGIELRIGIIEYRDISADGIDSTKVHKLKGSTWHYSTKDMIETLGKLNVDGGGDTPETVIDGLGYLVDDKNTMLWSSQAYKFAVVLTDANYKVANTHGIANMNEMIDLLVKNDIKLYMESPQNVEVFIEDKDGNVVASIRNVKNTFVFDGEEYTFSYVETEGFDKEGFSFYSTASDFEEGLNAIIYIPNGGYKVVFKYLGDEDLQFGTEISTLNKDGEVTASATYFKNDKDETGHVITLDMTEKEVTPENIGSLSEKEADEAVKYNVDWEIDHRLDLTKIGESKKINITGEVASKVSWSSSSEEIVTVSEEGEVTAKGYGRAIVSATDGNIILKCIVTVSKEAKSIYVDDIIMQPGERVVIEPKFDSDDVIEEKITYEYDKNLGIIEINEYGVIIGLSEGTVQVTAKTSKGIKTKFNVTVAKRGIISVDSVIIAEGDVKIPTGEKTTIRAVLNPYNADNQKVLWYVEDSSIVSIEPDGLKCNIKALKEGETTISVVTNDGGFTDTVKISVSDSYKRVKGSTKIKSNNANLRYLSIEGVDISPDFKANVLVYDAVVDNNTTSVKVKAVAEDDSAKVRIEGADALQVGINTVNVIVTSEAGNTKKYTILVEREEKKDTDKEDEDIVKPEEEIPEAFSDIKGHWAEEQIMKLNRLGIIAGFPDGMVRPDRNLTRSELAVILVKTLGLSASGQETLEFADADEIPSWAYEYVLIAKENGIIHGYDDNTFKPHNKCNRQEMVTMLVNAFGLGESDKILPFNDKGEIHNYARGFVARANELGLVQGYPDNTFRPLNNITLAEAAAIIYKYINN</sequence>
<dbReference type="PANTHER" id="PTHR43308">
    <property type="entry name" value="OUTER MEMBRANE PROTEIN ALPHA-RELATED"/>
    <property type="match status" value="1"/>
</dbReference>
<evidence type="ECO:0000256" key="2">
    <source>
        <dbReference type="SAM" id="SignalP"/>
    </source>
</evidence>
<keyword evidence="5" id="KW-0119">Carbohydrate metabolism</keyword>
<keyword evidence="1" id="KW-0677">Repeat</keyword>
<dbReference type="Gene3D" id="3.40.50.410">
    <property type="entry name" value="von Willebrand factor, type A domain"/>
    <property type="match status" value="1"/>
</dbReference>
<evidence type="ECO:0000313" key="5">
    <source>
        <dbReference type="EMBL" id="AUG56350.1"/>
    </source>
</evidence>
<dbReference type="EMBL" id="CP025197">
    <property type="protein sequence ID" value="AUG56350.1"/>
    <property type="molecule type" value="Genomic_DNA"/>
</dbReference>
<dbReference type="SUPFAM" id="SSF53300">
    <property type="entry name" value="vWA-like"/>
    <property type="match status" value="1"/>
</dbReference>
<dbReference type="PANTHER" id="PTHR43308:SF5">
    <property type="entry name" value="S-LAYER PROTEIN _ PEPTIDOGLYCAN ENDO-BETA-N-ACETYLGLUCOSAMINIDASE"/>
    <property type="match status" value="1"/>
</dbReference>
<dbReference type="KEGG" id="hsc:HVS_01945"/>
<dbReference type="PROSITE" id="PS51272">
    <property type="entry name" value="SLH"/>
    <property type="match status" value="3"/>
</dbReference>
<gene>
    <name evidence="5" type="primary">xynA3</name>
    <name evidence="5" type="ORF">HVS_01945</name>
</gene>
<keyword evidence="6" id="KW-1185">Reference proteome</keyword>
<dbReference type="Pfam" id="PF12733">
    <property type="entry name" value="Cadherin-like"/>
    <property type="match status" value="1"/>
</dbReference>
<feature type="domain" description="VWFA" evidence="3">
    <location>
        <begin position="39"/>
        <end position="187"/>
    </location>
</feature>
<evidence type="ECO:0000259" key="4">
    <source>
        <dbReference type="PROSITE" id="PS51272"/>
    </source>
</evidence>
<dbReference type="InterPro" id="IPR036465">
    <property type="entry name" value="vWFA_dom_sf"/>
</dbReference>
<dbReference type="SUPFAM" id="SSF49373">
    <property type="entry name" value="Invasin/intimin cell-adhesion fragments"/>
    <property type="match status" value="2"/>
</dbReference>
<keyword evidence="5" id="KW-0378">Hydrolase</keyword>
<dbReference type="PROSITE" id="PS50234">
    <property type="entry name" value="VWFA"/>
    <property type="match status" value="1"/>
</dbReference>
<dbReference type="RefSeq" id="WP_101298766.1">
    <property type="nucleotide sequence ID" value="NZ_CP025197.1"/>
</dbReference>
<dbReference type="Pfam" id="PF00092">
    <property type="entry name" value="VWA"/>
    <property type="match status" value="1"/>
</dbReference>
<dbReference type="Pfam" id="PF02368">
    <property type="entry name" value="Big_2"/>
    <property type="match status" value="2"/>
</dbReference>
<dbReference type="InterPro" id="IPR003343">
    <property type="entry name" value="Big_2"/>
</dbReference>
<feature type="domain" description="SLH" evidence="4">
    <location>
        <begin position="761"/>
        <end position="824"/>
    </location>
</feature>
<dbReference type="GO" id="GO:0031176">
    <property type="term" value="F:endo-1,4-beta-xylanase activity"/>
    <property type="evidence" value="ECO:0007669"/>
    <property type="project" value="UniProtKB-EC"/>
</dbReference>
<dbReference type="InterPro" id="IPR025883">
    <property type="entry name" value="Cadherin-like_domain"/>
</dbReference>
<dbReference type="GO" id="GO:0045493">
    <property type="term" value="P:xylan catabolic process"/>
    <property type="evidence" value="ECO:0007669"/>
    <property type="project" value="UniProtKB-KW"/>
</dbReference>
<feature type="domain" description="SLH" evidence="4">
    <location>
        <begin position="825"/>
        <end position="877"/>
    </location>
</feature>
<evidence type="ECO:0000313" key="6">
    <source>
        <dbReference type="Proteomes" id="UP000233534"/>
    </source>
</evidence>
<reference evidence="5 6" key="1">
    <citation type="submission" date="2017-12" db="EMBL/GenBank/DDBJ databases">
        <title>Complete genome sequence of Herbivorax saccincola GGR1, a novel Cellulosome-producing hydrolytic bacterium in a thermophilic biogas plant, established by Illumina and Nanopore MinION sequencing.</title>
        <authorList>
            <person name="Pechtl A."/>
            <person name="Ruckert C."/>
            <person name="Koeck D.E."/>
            <person name="Maus I."/>
            <person name="Winkler A."/>
            <person name="Kalinowski J."/>
            <person name="Puhler A."/>
            <person name="Schwarz W.W."/>
            <person name="Zverlov V.V."/>
            <person name="Schluter A."/>
            <person name="Liebl W."/>
        </authorList>
    </citation>
    <scope>NUCLEOTIDE SEQUENCE [LARGE SCALE GENOMIC DNA]</scope>
    <source>
        <strain evidence="6">SR1</strain>
    </source>
</reference>
<dbReference type="InterPro" id="IPR002035">
    <property type="entry name" value="VWF_A"/>
</dbReference>
<evidence type="ECO:0000259" key="3">
    <source>
        <dbReference type="PROSITE" id="PS50234"/>
    </source>
</evidence>
<accession>A0A2K9ELN6</accession>
<proteinExistence type="predicted"/>
<feature type="domain" description="SLH" evidence="4">
    <location>
        <begin position="699"/>
        <end position="760"/>
    </location>
</feature>